<dbReference type="RefSeq" id="WP_376834944.1">
    <property type="nucleotide sequence ID" value="NZ_JBHLSW010000003.1"/>
</dbReference>
<protein>
    <submittedName>
        <fullName evidence="1">Uncharacterized protein</fullName>
    </submittedName>
</protein>
<comment type="caution">
    <text evidence="1">The sequence shown here is derived from an EMBL/GenBank/DDBJ whole genome shotgun (WGS) entry which is preliminary data.</text>
</comment>
<proteinExistence type="predicted"/>
<dbReference type="Proteomes" id="UP001589906">
    <property type="component" value="Unassembled WGS sequence"/>
</dbReference>
<sequence length="103" mass="11330">MQTAVQSGARASVTLSMATELMDEATATAEARRYALAWGSATKAYEHVAAGNPSGRMTEFQWALWQLSRVERGDDVLWDVERRQAEWLAELNAARSADLAEVA</sequence>
<organism evidence="1 2">
    <name type="scientific">Brevundimonas balnearis</name>
    <dbReference type="NCBI Taxonomy" id="1572858"/>
    <lineage>
        <taxon>Bacteria</taxon>
        <taxon>Pseudomonadati</taxon>
        <taxon>Pseudomonadota</taxon>
        <taxon>Alphaproteobacteria</taxon>
        <taxon>Caulobacterales</taxon>
        <taxon>Caulobacteraceae</taxon>
        <taxon>Brevundimonas</taxon>
    </lineage>
</organism>
<reference evidence="1 2" key="1">
    <citation type="submission" date="2024-09" db="EMBL/GenBank/DDBJ databases">
        <authorList>
            <person name="Sun Q."/>
            <person name="Mori K."/>
        </authorList>
    </citation>
    <scope>NUCLEOTIDE SEQUENCE [LARGE SCALE GENOMIC DNA]</scope>
    <source>
        <strain evidence="1 2">NCAIM B.02621</strain>
    </source>
</reference>
<gene>
    <name evidence="1" type="ORF">ACFFGE_05120</name>
</gene>
<evidence type="ECO:0000313" key="1">
    <source>
        <dbReference type="EMBL" id="MFC0633259.1"/>
    </source>
</evidence>
<dbReference type="EMBL" id="JBHLSW010000003">
    <property type="protein sequence ID" value="MFC0633259.1"/>
    <property type="molecule type" value="Genomic_DNA"/>
</dbReference>
<name>A0ABV6R246_9CAUL</name>
<keyword evidence="2" id="KW-1185">Reference proteome</keyword>
<accession>A0ABV6R246</accession>
<evidence type="ECO:0000313" key="2">
    <source>
        <dbReference type="Proteomes" id="UP001589906"/>
    </source>
</evidence>